<dbReference type="Proteomes" id="UP000614490">
    <property type="component" value="Unassembled WGS sequence"/>
</dbReference>
<evidence type="ECO:0000313" key="2">
    <source>
        <dbReference type="Proteomes" id="UP000614490"/>
    </source>
</evidence>
<dbReference type="EMBL" id="JADZSC010000001">
    <property type="protein sequence ID" value="MBH0229219.1"/>
    <property type="molecule type" value="Genomic_DNA"/>
</dbReference>
<organism evidence="1 2">
    <name type="scientific">Halobacillus yeomjeoni</name>
    <dbReference type="NCBI Taxonomy" id="311194"/>
    <lineage>
        <taxon>Bacteria</taxon>
        <taxon>Bacillati</taxon>
        <taxon>Bacillota</taxon>
        <taxon>Bacilli</taxon>
        <taxon>Bacillales</taxon>
        <taxon>Bacillaceae</taxon>
        <taxon>Halobacillus</taxon>
    </lineage>
</organism>
<protein>
    <submittedName>
        <fullName evidence="1">Uncharacterized protein</fullName>
    </submittedName>
</protein>
<dbReference type="AlphaFoldDB" id="A0A931HTR9"/>
<keyword evidence="2" id="KW-1185">Reference proteome</keyword>
<dbReference type="RefSeq" id="WP_197315843.1">
    <property type="nucleotide sequence ID" value="NZ_JADZSC010000001.1"/>
</dbReference>
<accession>A0A931HTR9</accession>
<proteinExistence type="predicted"/>
<sequence>MVIPELNTFSVISVDFGEEIDDFTADIYMDIGAAHSEGGETFHLEVTSPKRLERILKDHPDEVEIGRGLFIAVDYNIHVIERQVERLIKACKRSTWTEVSQALSCYFYDEKAI</sequence>
<dbReference type="InterPro" id="IPR028964">
    <property type="entry name" value="Imm8"/>
</dbReference>
<dbReference type="Pfam" id="PF15586">
    <property type="entry name" value="Imm8"/>
    <property type="match status" value="1"/>
</dbReference>
<gene>
    <name evidence="1" type="ORF">H0267_03240</name>
</gene>
<evidence type="ECO:0000313" key="1">
    <source>
        <dbReference type="EMBL" id="MBH0229219.1"/>
    </source>
</evidence>
<name>A0A931HTR9_9BACI</name>
<comment type="caution">
    <text evidence="1">The sequence shown here is derived from an EMBL/GenBank/DDBJ whole genome shotgun (WGS) entry which is preliminary data.</text>
</comment>
<reference evidence="1 2" key="1">
    <citation type="journal article" date="2005" name="Int. J. Syst. Evol. Microbiol.">
        <title>Halobacillus yeomjeoni sp. nov., isolated from a marine solar saltern in Korea.</title>
        <authorList>
            <person name="Yoon J.H."/>
            <person name="Kang S.J."/>
            <person name="Lee C.H."/>
            <person name="Oh H.W."/>
            <person name="Oh T.K."/>
        </authorList>
    </citation>
    <scope>NUCLEOTIDE SEQUENCE [LARGE SCALE GENOMIC DNA]</scope>
    <source>
        <strain evidence="1 2">KCTC 3957</strain>
    </source>
</reference>